<organism evidence="1 2">
    <name type="scientific">Microthlaspi erraticum</name>
    <dbReference type="NCBI Taxonomy" id="1685480"/>
    <lineage>
        <taxon>Eukaryota</taxon>
        <taxon>Viridiplantae</taxon>
        <taxon>Streptophyta</taxon>
        <taxon>Embryophyta</taxon>
        <taxon>Tracheophyta</taxon>
        <taxon>Spermatophyta</taxon>
        <taxon>Magnoliopsida</taxon>
        <taxon>eudicotyledons</taxon>
        <taxon>Gunneridae</taxon>
        <taxon>Pentapetalae</taxon>
        <taxon>rosids</taxon>
        <taxon>malvids</taxon>
        <taxon>Brassicales</taxon>
        <taxon>Brassicaceae</taxon>
        <taxon>Coluteocarpeae</taxon>
        <taxon>Microthlaspi</taxon>
    </lineage>
</organism>
<keyword evidence="2" id="KW-1185">Reference proteome</keyword>
<comment type="caution">
    <text evidence="1">The sequence shown here is derived from an EMBL/GenBank/DDBJ whole genome shotgun (WGS) entry which is preliminary data.</text>
</comment>
<dbReference type="Proteomes" id="UP000467841">
    <property type="component" value="Unassembled WGS sequence"/>
</dbReference>
<evidence type="ECO:0000313" key="1">
    <source>
        <dbReference type="EMBL" id="CAA7048441.1"/>
    </source>
</evidence>
<dbReference type="AlphaFoldDB" id="A0A6D2K9H1"/>
<proteinExistence type="predicted"/>
<accession>A0A6D2K9H1</accession>
<sequence length="119" mass="13227">MSSLVTWACDPSGDNRVIPEGDGTVASDFTGTSEGVAQCPEGSGLFRLTVMGAKQLRGWLRLISPLVFVDRGKPEETMVETYAFLKQKKKRKKQWWRPFRAQLSSSRTAIGPSSFYLPV</sequence>
<name>A0A6D2K9H1_9BRAS</name>
<protein>
    <submittedName>
        <fullName evidence="1">Uncharacterized protein</fullName>
    </submittedName>
</protein>
<dbReference type="EMBL" id="CACVBM020001385">
    <property type="protein sequence ID" value="CAA7048441.1"/>
    <property type="molecule type" value="Genomic_DNA"/>
</dbReference>
<reference evidence="1" key="1">
    <citation type="submission" date="2020-01" db="EMBL/GenBank/DDBJ databases">
        <authorList>
            <person name="Mishra B."/>
        </authorList>
    </citation>
    <scope>NUCLEOTIDE SEQUENCE [LARGE SCALE GENOMIC DNA]</scope>
</reference>
<gene>
    <name evidence="1" type="ORF">MERR_LOCUS35676</name>
</gene>
<evidence type="ECO:0000313" key="2">
    <source>
        <dbReference type="Proteomes" id="UP000467841"/>
    </source>
</evidence>